<evidence type="ECO:0008006" key="4">
    <source>
        <dbReference type="Google" id="ProtNLM"/>
    </source>
</evidence>
<comment type="caution">
    <text evidence="2">The sequence shown here is derived from an EMBL/GenBank/DDBJ whole genome shotgun (WGS) entry which is preliminary data.</text>
</comment>
<accession>A0A9X3CWT1</accession>
<evidence type="ECO:0000313" key="3">
    <source>
        <dbReference type="Proteomes" id="UP001148482"/>
    </source>
</evidence>
<dbReference type="PROSITE" id="PS51257">
    <property type="entry name" value="PROKAR_LIPOPROTEIN"/>
    <property type="match status" value="1"/>
</dbReference>
<dbReference type="AlphaFoldDB" id="A0A9X3CWT1"/>
<feature type="signal peptide" evidence="1">
    <location>
        <begin position="1"/>
        <end position="22"/>
    </location>
</feature>
<name>A0A9X3CWT1_9FLAO</name>
<reference evidence="2" key="1">
    <citation type="submission" date="2022-11" db="EMBL/GenBank/DDBJ databases">
        <title>Salinimicrobium profundisediminis sp. nov., isolated from deep-sea sediment of the Mariana Trench.</title>
        <authorList>
            <person name="Fu H."/>
        </authorList>
    </citation>
    <scope>NUCLEOTIDE SEQUENCE</scope>
    <source>
        <strain evidence="2">MT39</strain>
    </source>
</reference>
<feature type="chain" id="PRO_5040858105" description="Lipoprotein" evidence="1">
    <location>
        <begin position="23"/>
        <end position="345"/>
    </location>
</feature>
<evidence type="ECO:0000313" key="2">
    <source>
        <dbReference type="EMBL" id="MCX2838120.1"/>
    </source>
</evidence>
<evidence type="ECO:0000256" key="1">
    <source>
        <dbReference type="SAM" id="SignalP"/>
    </source>
</evidence>
<keyword evidence="3" id="KW-1185">Reference proteome</keyword>
<proteinExistence type="predicted"/>
<dbReference type="Proteomes" id="UP001148482">
    <property type="component" value="Unassembled WGS sequence"/>
</dbReference>
<dbReference type="InterPro" id="IPR011044">
    <property type="entry name" value="Quino_amine_DH_bsu"/>
</dbReference>
<sequence>MSSKIFRSLLMSALLVFLFSCSEEDSSAEEEQPPKTPEETVDSFNYIALQNDGTLYTIGNNTGQVTQTDRIPGIEFNTIFNSVTSSGSKIFIYEHRFDPPKGILYIYDKQSGKTVSAILDFPEEFGENTALMSLDWDEENKNLIGITREDLDLPTSVKPVKMVRIEPDTFKVTTTSEVDLHSMGYSNVYSTSLIGQKIYAVTLKNSNWDPDLLEIDLENDAVEVLPFTGREAGITNLGYSGNGHTLFGFSPVPNSNLMAEVRPVTFNVQDGTVKEISKVPRISTLNFAHKTFYNKEAKEFAELIGADNKKHLFKYRPSTGEYEMIEIPDPNSIFSVVNIIGVTEL</sequence>
<gene>
    <name evidence="2" type="ORF">OQ279_08125</name>
</gene>
<keyword evidence="1" id="KW-0732">Signal</keyword>
<dbReference type="RefSeq" id="WP_266069377.1">
    <property type="nucleotide sequence ID" value="NZ_JAPJDA010000011.1"/>
</dbReference>
<protein>
    <recommendedName>
        <fullName evidence="4">Lipoprotein</fullName>
    </recommendedName>
</protein>
<dbReference type="SUPFAM" id="SSF50969">
    <property type="entry name" value="YVTN repeat-like/Quinoprotein amine dehydrogenase"/>
    <property type="match status" value="1"/>
</dbReference>
<organism evidence="2 3">
    <name type="scientific">Salinimicrobium profundisediminis</name>
    <dbReference type="NCBI Taxonomy" id="2994553"/>
    <lineage>
        <taxon>Bacteria</taxon>
        <taxon>Pseudomonadati</taxon>
        <taxon>Bacteroidota</taxon>
        <taxon>Flavobacteriia</taxon>
        <taxon>Flavobacteriales</taxon>
        <taxon>Flavobacteriaceae</taxon>
        <taxon>Salinimicrobium</taxon>
    </lineage>
</organism>
<dbReference type="EMBL" id="JAPJDA010000011">
    <property type="protein sequence ID" value="MCX2838120.1"/>
    <property type="molecule type" value="Genomic_DNA"/>
</dbReference>